<dbReference type="AlphaFoldDB" id="A0A813C1Z5"/>
<dbReference type="EMBL" id="CAJNJA010085097">
    <property type="protein sequence ID" value="CAE7937919.1"/>
    <property type="molecule type" value="Genomic_DNA"/>
</dbReference>
<reference evidence="1" key="1">
    <citation type="submission" date="2021-02" db="EMBL/GenBank/DDBJ databases">
        <authorList>
            <person name="Dougan E. K."/>
            <person name="Rhodes N."/>
            <person name="Thang M."/>
            <person name="Chan C."/>
        </authorList>
    </citation>
    <scope>NUCLEOTIDE SEQUENCE</scope>
</reference>
<keyword evidence="2" id="KW-1185">Reference proteome</keyword>
<sequence>VRHLLAKTGLSSTDFEDDILGPSDSEAMVDAEAIRHLLQKAAKLQAKQPPDPPATRVPWIDGIRWDGKRVRIDGSKFHPI</sequence>
<proteinExistence type="predicted"/>
<name>A0A813C1Z5_9DINO</name>
<comment type="caution">
    <text evidence="1">The sequence shown here is derived from an EMBL/GenBank/DDBJ whole genome shotgun (WGS) entry which is preliminary data.</text>
</comment>
<feature type="non-terminal residue" evidence="1">
    <location>
        <position position="1"/>
    </location>
</feature>
<organism evidence="1 2">
    <name type="scientific">Symbiodinium necroappetens</name>
    <dbReference type="NCBI Taxonomy" id="1628268"/>
    <lineage>
        <taxon>Eukaryota</taxon>
        <taxon>Sar</taxon>
        <taxon>Alveolata</taxon>
        <taxon>Dinophyceae</taxon>
        <taxon>Suessiales</taxon>
        <taxon>Symbiodiniaceae</taxon>
        <taxon>Symbiodinium</taxon>
    </lineage>
</organism>
<protein>
    <submittedName>
        <fullName evidence="1">Uncharacterized protein</fullName>
    </submittedName>
</protein>
<accession>A0A813C1Z5</accession>
<evidence type="ECO:0000313" key="1">
    <source>
        <dbReference type="EMBL" id="CAE7937919.1"/>
    </source>
</evidence>
<dbReference type="OrthoDB" id="430054at2759"/>
<dbReference type="Proteomes" id="UP000601435">
    <property type="component" value="Unassembled WGS sequence"/>
</dbReference>
<gene>
    <name evidence="1" type="ORF">SNEC2469_LOCUS32940</name>
</gene>
<evidence type="ECO:0000313" key="2">
    <source>
        <dbReference type="Proteomes" id="UP000601435"/>
    </source>
</evidence>